<sequence length="244" mass="28277">MASFQPTPIQIEDLQAISIESFKRPAMPVSTYLQEANDLYVWSQDDREKLLRFDLSPTIFDELVLGINLLSYYQGEWTKEQGLVNPTVEAFAAKKQEARELQQHVVASLRFAFRRHPSLLQKLSLSVRRTPYSAWYQSLNDLAVLGEAESDLLLSIGFNLDELGVLRQLATELPEWHALASKQVAPSKELRDRAYCYLKKRVDDLRTCGKYVFREDPSRRVGYVSQFMRRKSQAQKRSRSNQDR</sequence>
<dbReference type="RefSeq" id="WP_093918789.1">
    <property type="nucleotide sequence ID" value="NZ_FONW01000002.1"/>
</dbReference>
<accession>A0A1I2EJJ6</accession>
<protein>
    <submittedName>
        <fullName evidence="1">Uncharacterized protein</fullName>
    </submittedName>
</protein>
<dbReference type="Proteomes" id="UP000198964">
    <property type="component" value="Unassembled WGS sequence"/>
</dbReference>
<proteinExistence type="predicted"/>
<gene>
    <name evidence="1" type="ORF">SAMN05216283_102105</name>
</gene>
<dbReference type="AlphaFoldDB" id="A0A1I2EJJ6"/>
<name>A0A1I2EJJ6_9BACT</name>
<keyword evidence="2" id="KW-1185">Reference proteome</keyword>
<dbReference type="EMBL" id="FONW01000002">
    <property type="protein sequence ID" value="SFE92430.1"/>
    <property type="molecule type" value="Genomic_DNA"/>
</dbReference>
<evidence type="ECO:0000313" key="2">
    <source>
        <dbReference type="Proteomes" id="UP000198964"/>
    </source>
</evidence>
<evidence type="ECO:0000313" key="1">
    <source>
        <dbReference type="EMBL" id="SFE92430.1"/>
    </source>
</evidence>
<organism evidence="1 2">
    <name type="scientific">Sunxiuqinia elliptica</name>
    <dbReference type="NCBI Taxonomy" id="655355"/>
    <lineage>
        <taxon>Bacteria</taxon>
        <taxon>Pseudomonadati</taxon>
        <taxon>Bacteroidota</taxon>
        <taxon>Bacteroidia</taxon>
        <taxon>Marinilabiliales</taxon>
        <taxon>Prolixibacteraceae</taxon>
        <taxon>Sunxiuqinia</taxon>
    </lineage>
</organism>
<reference evidence="1 2" key="1">
    <citation type="submission" date="2016-10" db="EMBL/GenBank/DDBJ databases">
        <authorList>
            <person name="de Groot N.N."/>
        </authorList>
    </citation>
    <scope>NUCLEOTIDE SEQUENCE [LARGE SCALE GENOMIC DNA]</scope>
    <source>
        <strain evidence="1 2">CGMCC 1.9156</strain>
    </source>
</reference>